<feature type="region of interest" description="Disordered" evidence="1">
    <location>
        <begin position="317"/>
        <end position="388"/>
    </location>
</feature>
<evidence type="ECO:0000313" key="3">
    <source>
        <dbReference type="Proteomes" id="UP001175227"/>
    </source>
</evidence>
<dbReference type="InterPro" id="IPR036691">
    <property type="entry name" value="Endo/exonu/phosph_ase_sf"/>
</dbReference>
<comment type="caution">
    <text evidence="2">The sequence shown here is derived from an EMBL/GenBank/DDBJ whole genome shotgun (WGS) entry which is preliminary data.</text>
</comment>
<evidence type="ECO:0000313" key="2">
    <source>
        <dbReference type="EMBL" id="KAK0459914.1"/>
    </source>
</evidence>
<reference evidence="2" key="1">
    <citation type="submission" date="2023-06" db="EMBL/GenBank/DDBJ databases">
        <authorList>
            <consortium name="Lawrence Berkeley National Laboratory"/>
            <person name="Ahrendt S."/>
            <person name="Sahu N."/>
            <person name="Indic B."/>
            <person name="Wong-Bajracharya J."/>
            <person name="Merenyi Z."/>
            <person name="Ke H.-M."/>
            <person name="Monk M."/>
            <person name="Kocsube S."/>
            <person name="Drula E."/>
            <person name="Lipzen A."/>
            <person name="Balint B."/>
            <person name="Henrissat B."/>
            <person name="Andreopoulos B."/>
            <person name="Martin F.M."/>
            <person name="Harder C.B."/>
            <person name="Rigling D."/>
            <person name="Ford K.L."/>
            <person name="Foster G.D."/>
            <person name="Pangilinan J."/>
            <person name="Papanicolaou A."/>
            <person name="Barry K."/>
            <person name="LaButti K."/>
            <person name="Viragh M."/>
            <person name="Koriabine M."/>
            <person name="Yan M."/>
            <person name="Riley R."/>
            <person name="Champramary S."/>
            <person name="Plett K.L."/>
            <person name="Tsai I.J."/>
            <person name="Slot J."/>
            <person name="Sipos G."/>
            <person name="Plett J."/>
            <person name="Nagy L.G."/>
            <person name="Grigoriev I.V."/>
        </authorList>
    </citation>
    <scope>NUCLEOTIDE SEQUENCE</scope>
    <source>
        <strain evidence="2">ICMP 16352</strain>
    </source>
</reference>
<gene>
    <name evidence="2" type="ORF">IW261DRAFT_1578140</name>
</gene>
<organism evidence="2 3">
    <name type="scientific">Armillaria novae-zelandiae</name>
    <dbReference type="NCBI Taxonomy" id="153914"/>
    <lineage>
        <taxon>Eukaryota</taxon>
        <taxon>Fungi</taxon>
        <taxon>Dikarya</taxon>
        <taxon>Basidiomycota</taxon>
        <taxon>Agaricomycotina</taxon>
        <taxon>Agaricomycetes</taxon>
        <taxon>Agaricomycetidae</taxon>
        <taxon>Agaricales</taxon>
        <taxon>Marasmiineae</taxon>
        <taxon>Physalacriaceae</taxon>
        <taxon>Armillaria</taxon>
    </lineage>
</organism>
<name>A0AA39KEX3_9AGAR</name>
<sequence length="680" mass="74980">MDEDNDLVIPEGTTPLPSMPVNLAICPPYHRTKDVVFEGVEPSLVDRYLAQESTFFLVCFLGCNVLLHDRNTGPNVLMSLRREQNDVDTSNMTIAAANPQPVDKRGCMQLPGPGKPPHTLILSNVPPRLERVIESKHVFIYGPGMAFIALSVQDITAPQETFMGMLHAGNTSNAIHHNDPANASLHRMMITTALSRSQTVRDAVVHLFRCKQSEVDGCVVETIDTLTLKPAQASVRTKNVPPTTGYATYMTPPRTAAKDAIAKWIDAVKTIQVEHPKMVLSYHIRHDFKCHICKDISHNDPDCPWLKTDGYLGPQKDTIFGKSSSSSPAGGVVDSLAGQPAEDSRRLNGGGISPQQAAPRASTAVATGNTSLAGTNTLDPRGTQDMDLQVPTTDLSHMNSTAPSATAQGTTQQNDLWDNLPSRIVDMPPLPRLISRHGDAINQNSTQTSWEHRPPQAQTQCIAGVQRKKTTCHSIKHTKMHMRIAALNIRGNGGVNISDPRNKWVHLNQEMCDRRIAILIVGEAHLNDERKESVINMFGKLLHIEHSELQDNPNAKGVAIVLNKRLTNSEKIKCWEIVLGQALQVQIEWHHGKTLMILGIYAPNENAATNARFWKKIQDFYNRNPQVPCPDVMGGDTNIVEDPIDQLPARADSEEAVLALDELKTTLMLQDGWRQINPSE</sequence>
<dbReference type="Gene3D" id="3.60.10.10">
    <property type="entry name" value="Endonuclease/exonuclease/phosphatase"/>
    <property type="match status" value="1"/>
</dbReference>
<dbReference type="SUPFAM" id="SSF56219">
    <property type="entry name" value="DNase I-like"/>
    <property type="match status" value="1"/>
</dbReference>
<protein>
    <submittedName>
        <fullName evidence="2">Uncharacterized protein</fullName>
    </submittedName>
</protein>
<dbReference type="Proteomes" id="UP001175227">
    <property type="component" value="Unassembled WGS sequence"/>
</dbReference>
<evidence type="ECO:0000256" key="1">
    <source>
        <dbReference type="SAM" id="MobiDB-lite"/>
    </source>
</evidence>
<keyword evidence="3" id="KW-1185">Reference proteome</keyword>
<accession>A0AA39KEX3</accession>
<dbReference type="EMBL" id="JAUEPR010000198">
    <property type="protein sequence ID" value="KAK0459914.1"/>
    <property type="molecule type" value="Genomic_DNA"/>
</dbReference>
<feature type="compositionally biased region" description="Polar residues" evidence="1">
    <location>
        <begin position="364"/>
        <end position="378"/>
    </location>
</feature>
<proteinExistence type="predicted"/>
<dbReference type="AlphaFoldDB" id="A0AA39KEX3"/>